<dbReference type="KEGG" id="mmag:MMAD_00820"/>
<dbReference type="AlphaFoldDB" id="A0A7I7XA68"/>
<keyword evidence="2 4" id="KW-0238">DNA-binding</keyword>
<keyword evidence="3" id="KW-0804">Transcription</keyword>
<dbReference type="Pfam" id="PF21351">
    <property type="entry name" value="TetR_C_41"/>
    <property type="match status" value="1"/>
</dbReference>
<dbReference type="GO" id="GO:0000976">
    <property type="term" value="F:transcription cis-regulatory region binding"/>
    <property type="evidence" value="ECO:0007669"/>
    <property type="project" value="TreeGrafter"/>
</dbReference>
<protein>
    <submittedName>
        <fullName evidence="6">TetR family transcriptional regulator</fullName>
    </submittedName>
</protein>
<evidence type="ECO:0000259" key="5">
    <source>
        <dbReference type="PROSITE" id="PS50977"/>
    </source>
</evidence>
<evidence type="ECO:0000256" key="1">
    <source>
        <dbReference type="ARBA" id="ARBA00023015"/>
    </source>
</evidence>
<dbReference type="SUPFAM" id="SSF48498">
    <property type="entry name" value="Tetracyclin repressor-like, C-terminal domain"/>
    <property type="match status" value="1"/>
</dbReference>
<comment type="caution">
    <text evidence="4">Lacks conserved residue(s) required for the propagation of feature annotation.</text>
</comment>
<evidence type="ECO:0000256" key="2">
    <source>
        <dbReference type="ARBA" id="ARBA00023125"/>
    </source>
</evidence>
<evidence type="ECO:0000256" key="3">
    <source>
        <dbReference type="ARBA" id="ARBA00023163"/>
    </source>
</evidence>
<dbReference type="PANTHER" id="PTHR30055">
    <property type="entry name" value="HTH-TYPE TRANSCRIPTIONAL REGULATOR RUTR"/>
    <property type="match status" value="1"/>
</dbReference>
<organism evidence="6 7">
    <name type="scientific">Mycolicibacterium madagascariense</name>
    <dbReference type="NCBI Taxonomy" id="212765"/>
    <lineage>
        <taxon>Bacteria</taxon>
        <taxon>Bacillati</taxon>
        <taxon>Actinomycetota</taxon>
        <taxon>Actinomycetes</taxon>
        <taxon>Mycobacteriales</taxon>
        <taxon>Mycobacteriaceae</taxon>
        <taxon>Mycolicibacterium</taxon>
    </lineage>
</organism>
<gene>
    <name evidence="6" type="ORF">MMAD_00820</name>
</gene>
<accession>A0A7I7XA68</accession>
<dbReference type="Gene3D" id="1.10.357.10">
    <property type="entry name" value="Tetracycline Repressor, domain 2"/>
    <property type="match status" value="1"/>
</dbReference>
<evidence type="ECO:0000313" key="6">
    <source>
        <dbReference type="EMBL" id="BBZ25787.1"/>
    </source>
</evidence>
<name>A0A7I7XA68_9MYCO</name>
<evidence type="ECO:0000256" key="4">
    <source>
        <dbReference type="PROSITE-ProRule" id="PRU00335"/>
    </source>
</evidence>
<keyword evidence="1" id="KW-0805">Transcription regulation</keyword>
<reference evidence="6 7" key="1">
    <citation type="journal article" date="2019" name="Emerg. Microbes Infect.">
        <title>Comprehensive subspecies identification of 175 nontuberculous mycobacteria species based on 7547 genomic profiles.</title>
        <authorList>
            <person name="Matsumoto Y."/>
            <person name="Kinjo T."/>
            <person name="Motooka D."/>
            <person name="Nabeya D."/>
            <person name="Jung N."/>
            <person name="Uechi K."/>
            <person name="Horii T."/>
            <person name="Iida T."/>
            <person name="Fujita J."/>
            <person name="Nakamura S."/>
        </authorList>
    </citation>
    <scope>NUCLEOTIDE SEQUENCE [LARGE SCALE GENOMIC DNA]</scope>
    <source>
        <strain evidence="6 7">JCM 13574</strain>
    </source>
</reference>
<sequence length="215" mass="23327">MPKASPKRGERSRQQILNAAREMFSRVGFAAASTGQIAQAAGVGTRGAVYHHFVDKSALFAAVFEEVLEELMARHVDRFVGLPSDGFSRLKRTIDSYLDTGLDSDLRRIVLDAPAVLGWERFHAVGSSYGLHTIRQLVVDGVRDGSMRAVSPDAMAHLLLVTCEEAALYVGNADDVTAARIAVGEALDALLEGLRNLGSDTMSELTQPRPEREGY</sequence>
<dbReference type="RefSeq" id="WP_163730879.1">
    <property type="nucleotide sequence ID" value="NZ_AP022610.1"/>
</dbReference>
<feature type="domain" description="HTH tetR-type" evidence="5">
    <location>
        <begin position="10"/>
        <end position="71"/>
    </location>
</feature>
<dbReference type="InterPro" id="IPR050109">
    <property type="entry name" value="HTH-type_TetR-like_transc_reg"/>
</dbReference>
<dbReference type="PROSITE" id="PS50977">
    <property type="entry name" value="HTH_TETR_2"/>
    <property type="match status" value="1"/>
</dbReference>
<dbReference type="InterPro" id="IPR001647">
    <property type="entry name" value="HTH_TetR"/>
</dbReference>
<dbReference type="Pfam" id="PF00440">
    <property type="entry name" value="TetR_N"/>
    <property type="match status" value="1"/>
</dbReference>
<dbReference type="SUPFAM" id="SSF46689">
    <property type="entry name" value="Homeodomain-like"/>
    <property type="match status" value="1"/>
</dbReference>
<evidence type="ECO:0000313" key="7">
    <source>
        <dbReference type="Proteomes" id="UP000466517"/>
    </source>
</evidence>
<dbReference type="PANTHER" id="PTHR30055:SF234">
    <property type="entry name" value="HTH-TYPE TRANSCRIPTIONAL REGULATOR BETI"/>
    <property type="match status" value="1"/>
</dbReference>
<dbReference type="InterPro" id="IPR049484">
    <property type="entry name" value="Rv0078-like_C"/>
</dbReference>
<dbReference type="GO" id="GO:0003700">
    <property type="term" value="F:DNA-binding transcription factor activity"/>
    <property type="evidence" value="ECO:0007669"/>
    <property type="project" value="TreeGrafter"/>
</dbReference>
<dbReference type="EMBL" id="AP022610">
    <property type="protein sequence ID" value="BBZ25787.1"/>
    <property type="molecule type" value="Genomic_DNA"/>
</dbReference>
<dbReference type="Proteomes" id="UP000466517">
    <property type="component" value="Chromosome"/>
</dbReference>
<proteinExistence type="predicted"/>
<dbReference type="InterPro" id="IPR009057">
    <property type="entry name" value="Homeodomain-like_sf"/>
</dbReference>
<keyword evidence="7" id="KW-1185">Reference proteome</keyword>
<dbReference type="InterPro" id="IPR036271">
    <property type="entry name" value="Tet_transcr_reg_TetR-rel_C_sf"/>
</dbReference>